<dbReference type="GO" id="GO:0016887">
    <property type="term" value="F:ATP hydrolysis activity"/>
    <property type="evidence" value="ECO:0007669"/>
    <property type="project" value="InterPro"/>
</dbReference>
<dbReference type="PANTHER" id="PTHR42939">
    <property type="entry name" value="ABC TRANSPORTER ATP-BINDING PROTEIN ALBC-RELATED"/>
    <property type="match status" value="1"/>
</dbReference>
<dbReference type="GO" id="GO:0005524">
    <property type="term" value="F:ATP binding"/>
    <property type="evidence" value="ECO:0007669"/>
    <property type="project" value="UniProtKB-KW"/>
</dbReference>
<keyword evidence="1" id="KW-0813">Transport</keyword>
<organism evidence="5 6">
    <name type="scientific">Mesobacillus selenatarsenatis (strain DSM 18680 / JCM 14380 / FERM P-15431 / SF-1)</name>
    <dbReference type="NCBI Taxonomy" id="1321606"/>
    <lineage>
        <taxon>Bacteria</taxon>
        <taxon>Bacillati</taxon>
        <taxon>Bacillota</taxon>
        <taxon>Bacilli</taxon>
        <taxon>Bacillales</taxon>
        <taxon>Bacillaceae</taxon>
        <taxon>Mesobacillus</taxon>
    </lineage>
</organism>
<gene>
    <name evidence="5" type="ORF">SAMD00020551_2047</name>
</gene>
<dbReference type="InterPro" id="IPR027417">
    <property type="entry name" value="P-loop_NTPase"/>
</dbReference>
<name>A0A0A8X1S0_MESS1</name>
<evidence type="ECO:0000256" key="3">
    <source>
        <dbReference type="ARBA" id="ARBA00022840"/>
    </source>
</evidence>
<dbReference type="InterPro" id="IPR051782">
    <property type="entry name" value="ABC_Transporter_VariousFunc"/>
</dbReference>
<dbReference type="CDD" id="cd03230">
    <property type="entry name" value="ABC_DR_subfamily_A"/>
    <property type="match status" value="1"/>
</dbReference>
<dbReference type="SUPFAM" id="SSF52540">
    <property type="entry name" value="P-loop containing nucleoside triphosphate hydrolases"/>
    <property type="match status" value="1"/>
</dbReference>
<dbReference type="STRING" id="1321606.SAMD00020551_2047"/>
<evidence type="ECO:0000313" key="6">
    <source>
        <dbReference type="Proteomes" id="UP000031014"/>
    </source>
</evidence>
<feature type="domain" description="ABC transporter" evidence="4">
    <location>
        <begin position="2"/>
        <end position="227"/>
    </location>
</feature>
<proteinExistence type="predicted"/>
<dbReference type="Gene3D" id="3.40.50.300">
    <property type="entry name" value="P-loop containing nucleotide triphosphate hydrolases"/>
    <property type="match status" value="1"/>
</dbReference>
<dbReference type="PANTHER" id="PTHR42939:SF1">
    <property type="entry name" value="ABC TRANSPORTER ATP-BINDING PROTEIN ALBC-RELATED"/>
    <property type="match status" value="1"/>
</dbReference>
<sequence>MIQMIEINKTFEKHEAVKNVNMTINKGSIYGLIGSNGAGKTTIIKLFAGIYKQDSGKVLLEGSAVFENQALKEKIFYISDQPYFFPQYTVKQMANFYKSVYPSWNEARFKKLAKVFDFSMNKKLHTFSKGIQRQAAFWLALSTMPEILILDEPMDGLDPVARKKVKNLLIQDVADREMTILISSHNLREIEDICDHIGILHHGSLLLEKDLDDLKSDIHKVQVAYKGETPKHLENQLTMLHCERRGSVMVCIIRGKEDEIEKVINQTEPVIFDILPLTLEEIFIYEMGDIGYAIKNIIV</sequence>
<dbReference type="AlphaFoldDB" id="A0A0A8X1S0"/>
<dbReference type="InterPro" id="IPR003439">
    <property type="entry name" value="ABC_transporter-like_ATP-bd"/>
</dbReference>
<dbReference type="Proteomes" id="UP000031014">
    <property type="component" value="Unassembled WGS sequence"/>
</dbReference>
<evidence type="ECO:0000256" key="2">
    <source>
        <dbReference type="ARBA" id="ARBA00022741"/>
    </source>
</evidence>
<dbReference type="OrthoDB" id="9804819at2"/>
<dbReference type="SMART" id="SM00382">
    <property type="entry name" value="AAA"/>
    <property type="match status" value="1"/>
</dbReference>
<evidence type="ECO:0000313" key="5">
    <source>
        <dbReference type="EMBL" id="GAM13900.1"/>
    </source>
</evidence>
<accession>A0A0A8X1S0</accession>
<reference evidence="5 6" key="1">
    <citation type="submission" date="2013-06" db="EMBL/GenBank/DDBJ databases">
        <title>Whole genome shotgun sequence of Bacillus selenatarsenatis SF-1.</title>
        <authorList>
            <person name="Kuroda M."/>
            <person name="Sei K."/>
            <person name="Yamashita M."/>
            <person name="Ike M."/>
        </authorList>
    </citation>
    <scope>NUCLEOTIDE SEQUENCE [LARGE SCALE GENOMIC DNA]</scope>
    <source>
        <strain evidence="5 6">SF-1</strain>
    </source>
</reference>
<comment type="caution">
    <text evidence="5">The sequence shown here is derived from an EMBL/GenBank/DDBJ whole genome shotgun (WGS) entry which is preliminary data.</text>
</comment>
<dbReference type="Pfam" id="PF00005">
    <property type="entry name" value="ABC_tran"/>
    <property type="match status" value="1"/>
</dbReference>
<dbReference type="RefSeq" id="WP_041965716.1">
    <property type="nucleotide sequence ID" value="NZ_BASE01000044.1"/>
</dbReference>
<dbReference type="PROSITE" id="PS50893">
    <property type="entry name" value="ABC_TRANSPORTER_2"/>
    <property type="match status" value="1"/>
</dbReference>
<keyword evidence="6" id="KW-1185">Reference proteome</keyword>
<keyword evidence="2" id="KW-0547">Nucleotide-binding</keyword>
<dbReference type="EMBL" id="BASE01000044">
    <property type="protein sequence ID" value="GAM13900.1"/>
    <property type="molecule type" value="Genomic_DNA"/>
</dbReference>
<evidence type="ECO:0000259" key="4">
    <source>
        <dbReference type="PROSITE" id="PS50893"/>
    </source>
</evidence>
<evidence type="ECO:0000256" key="1">
    <source>
        <dbReference type="ARBA" id="ARBA00022448"/>
    </source>
</evidence>
<protein>
    <submittedName>
        <fullName evidence="5">ABC transporter, ATP-binding protein</fullName>
    </submittedName>
</protein>
<keyword evidence="3 5" id="KW-0067">ATP-binding</keyword>
<dbReference type="InterPro" id="IPR003593">
    <property type="entry name" value="AAA+_ATPase"/>
</dbReference>